<reference evidence="2 3" key="1">
    <citation type="journal article" date="2012" name="J. Bacteriol.">
        <title>Genome Sequence of Fibrella aestuarina BUZ 2T, a Filamentous Marine Bacterium.</title>
        <authorList>
            <person name="Filippini M."/>
            <person name="Qi W."/>
            <person name="Blom J."/>
            <person name="Goesmann A."/>
            <person name="Smits T.H."/>
            <person name="Bagheri H.C."/>
        </authorList>
    </citation>
    <scope>NUCLEOTIDE SEQUENCE [LARGE SCALE GENOMIC DNA]</scope>
    <source>
        <strain evidence="3">BUZ 2T</strain>
    </source>
</reference>
<keyword evidence="1" id="KW-0812">Transmembrane</keyword>
<evidence type="ECO:0000313" key="2">
    <source>
        <dbReference type="EMBL" id="CCH03099.1"/>
    </source>
</evidence>
<evidence type="ECO:0000256" key="1">
    <source>
        <dbReference type="SAM" id="Phobius"/>
    </source>
</evidence>
<feature type="transmembrane region" description="Helical" evidence="1">
    <location>
        <begin position="304"/>
        <end position="325"/>
    </location>
</feature>
<feature type="transmembrane region" description="Helical" evidence="1">
    <location>
        <begin position="367"/>
        <end position="384"/>
    </location>
</feature>
<dbReference type="HOGENOM" id="CLU_058604_0_0_10"/>
<organism evidence="2 3">
    <name type="scientific">Fibrella aestuarina BUZ 2</name>
    <dbReference type="NCBI Taxonomy" id="1166018"/>
    <lineage>
        <taxon>Bacteria</taxon>
        <taxon>Pseudomonadati</taxon>
        <taxon>Bacteroidota</taxon>
        <taxon>Cytophagia</taxon>
        <taxon>Cytophagales</taxon>
        <taxon>Spirosomataceae</taxon>
        <taxon>Fibrella</taxon>
    </lineage>
</organism>
<dbReference type="AlphaFoldDB" id="I0KG46"/>
<dbReference type="Proteomes" id="UP000011058">
    <property type="component" value="Chromosome"/>
</dbReference>
<dbReference type="InterPro" id="IPR038770">
    <property type="entry name" value="Na+/solute_symporter_sf"/>
</dbReference>
<accession>I0KG46</accession>
<dbReference type="Gene3D" id="1.20.1530.20">
    <property type="match status" value="1"/>
</dbReference>
<keyword evidence="3" id="KW-1185">Reference proteome</keyword>
<keyword evidence="1" id="KW-1133">Transmembrane helix</keyword>
<feature type="transmembrane region" description="Helical" evidence="1">
    <location>
        <begin position="214"/>
        <end position="236"/>
    </location>
</feature>
<feature type="transmembrane region" description="Helical" evidence="1">
    <location>
        <begin position="29"/>
        <end position="50"/>
    </location>
</feature>
<keyword evidence="1" id="KW-0472">Membrane</keyword>
<feature type="transmembrane region" description="Helical" evidence="1">
    <location>
        <begin position="396"/>
        <end position="416"/>
    </location>
</feature>
<name>I0KG46_9BACT</name>
<dbReference type="EMBL" id="HE796683">
    <property type="protein sequence ID" value="CCH03099.1"/>
    <property type="molecule type" value="Genomic_DNA"/>
</dbReference>
<feature type="transmembrane region" description="Helical" evidence="1">
    <location>
        <begin position="181"/>
        <end position="202"/>
    </location>
</feature>
<dbReference type="STRING" id="1166018.FAES_5100"/>
<gene>
    <name evidence="2" type="ORF">FAES_5100</name>
</gene>
<feature type="transmembrane region" description="Helical" evidence="1">
    <location>
        <begin position="89"/>
        <end position="111"/>
    </location>
</feature>
<feature type="transmembrane region" description="Helical" evidence="1">
    <location>
        <begin position="123"/>
        <end position="144"/>
    </location>
</feature>
<sequence>MPNEVANAASAIRLRQSTLPVKPQTANQFTLATSYFIIALSTAVLISYAFDLLSRRFRTPPVLLLLPMGALLRLLTNSFNLTIPYVPEAISTLGTLALILVVLEGGLDLNLEPQRFSLVRRTGLTALLSIVITTLLLASMLFVLLDESFYKCLINALPFSIISSSIVGQATRVLSDGQREFMIYETSFAAIISIMLYNFLIVSDQSVLSATFGFVRDILVMGFISIICCFALLYLIGRINHPVKFLPIISVLLLVYAIADIYELSSLVLVLIFGLFLNNTELFIRGRLAEVFKSDLFERELEQLKNLTAEGAFIIRTFFFLLFGYSTNLSALIDTDALIVGALFVVVILAVRGGLLRLLYVGRFRPLNWIAPRGLITILLYLNIPASLKLTGFREGILALVVIITSVAMTIGTIRYKPEGEGV</sequence>
<dbReference type="KEGG" id="fae:FAES_5100"/>
<dbReference type="PATRIC" id="fig|1166018.3.peg.2075"/>
<feature type="transmembrane region" description="Helical" evidence="1">
    <location>
        <begin position="337"/>
        <end position="355"/>
    </location>
</feature>
<protein>
    <submittedName>
        <fullName evidence="2">Uncharacterized protein</fullName>
    </submittedName>
</protein>
<evidence type="ECO:0000313" key="3">
    <source>
        <dbReference type="Proteomes" id="UP000011058"/>
    </source>
</evidence>
<proteinExistence type="predicted"/>
<dbReference type="eggNOG" id="COG0025">
    <property type="taxonomic scope" value="Bacteria"/>
</dbReference>